<dbReference type="InterPro" id="IPR003143">
    <property type="entry name" value="Cyt_cd1_C_sf"/>
</dbReference>
<sequence>MVEPDKRPTKQENAYNINNVFSVTLRDAGQVALIDGDTKEIINLVETGYAVHISRLSSSGRYLYIIGRDAKATLVDLWMDPPQVVAEIKVGIEARSIETSKYTGWEDKYAIVGDYWPPQYTIMKGDTLEPLKIVSTRGMTAMEPQKYHQEPRVAAIVASHQRPEFIVNVKETGKILLVDYSDLVNFKVTTIATAPFLHDGGWDSTHRYFLTAANNANKIVIIDAQEG</sequence>
<organism evidence="1 2">
    <name type="scientific">Candidatus Marithioploca araucensis</name>
    <dbReference type="NCBI Taxonomy" id="70273"/>
    <lineage>
        <taxon>Bacteria</taxon>
        <taxon>Pseudomonadati</taxon>
        <taxon>Pseudomonadota</taxon>
        <taxon>Gammaproteobacteria</taxon>
        <taxon>Thiotrichales</taxon>
        <taxon>Thiotrichaceae</taxon>
        <taxon>Candidatus Marithioploca</taxon>
    </lineage>
</organism>
<feature type="non-terminal residue" evidence="1">
    <location>
        <position position="227"/>
    </location>
</feature>
<gene>
    <name evidence="1" type="ORF">QUF54_09580</name>
</gene>
<comment type="caution">
    <text evidence="1">The sequence shown here is derived from an EMBL/GenBank/DDBJ whole genome shotgun (WGS) entry which is preliminary data.</text>
</comment>
<dbReference type="EMBL" id="JAUCGM010000734">
    <property type="protein sequence ID" value="MDM8563591.1"/>
    <property type="molecule type" value="Genomic_DNA"/>
</dbReference>
<dbReference type="InterPro" id="IPR011048">
    <property type="entry name" value="Haem_d1_sf"/>
</dbReference>
<evidence type="ECO:0000313" key="2">
    <source>
        <dbReference type="Proteomes" id="UP001171945"/>
    </source>
</evidence>
<accession>A0ABT7VVK7</accession>
<name>A0ABT7VVK7_9GAMM</name>
<keyword evidence="2" id="KW-1185">Reference proteome</keyword>
<reference evidence="1" key="1">
    <citation type="submission" date="2023-06" db="EMBL/GenBank/DDBJ databases">
        <title>Uncultivated large filamentous bacteria from sulfidic sediments reveal new species and different genomic features in energy metabolism and defense.</title>
        <authorList>
            <person name="Fonseca A."/>
        </authorList>
    </citation>
    <scope>NUCLEOTIDE SEQUENCE</scope>
    <source>
        <strain evidence="1">HSG4</strain>
    </source>
</reference>
<evidence type="ECO:0000313" key="1">
    <source>
        <dbReference type="EMBL" id="MDM8563591.1"/>
    </source>
</evidence>
<dbReference type="SUPFAM" id="SSF51004">
    <property type="entry name" value="C-terminal (heme d1) domain of cytochrome cd1-nitrite reductase"/>
    <property type="match status" value="1"/>
</dbReference>
<dbReference type="Proteomes" id="UP001171945">
    <property type="component" value="Unassembled WGS sequence"/>
</dbReference>
<dbReference type="Gene3D" id="2.140.10.20">
    <property type="entry name" value="C-terminal (heme d1) domain of cytochrome cd1-nitrite reductase"/>
    <property type="match status" value="1"/>
</dbReference>
<proteinExistence type="predicted"/>
<dbReference type="Pfam" id="PF02239">
    <property type="entry name" value="Cytochrom_D1"/>
    <property type="match status" value="1"/>
</dbReference>
<protein>
    <submittedName>
        <fullName evidence="1">Cytochrome D1 domain-containing protein</fullName>
    </submittedName>
</protein>